<dbReference type="SUPFAM" id="SSF57850">
    <property type="entry name" value="RING/U-box"/>
    <property type="match status" value="1"/>
</dbReference>
<dbReference type="EMBL" id="AMGY01000003">
    <property type="protein sequence ID" value="EXJ87294.1"/>
    <property type="molecule type" value="Genomic_DNA"/>
</dbReference>
<feature type="compositionally biased region" description="Basic and acidic residues" evidence="1">
    <location>
        <begin position="656"/>
        <end position="691"/>
    </location>
</feature>
<organism evidence="2 3">
    <name type="scientific">Capronia epimyces CBS 606.96</name>
    <dbReference type="NCBI Taxonomy" id="1182542"/>
    <lineage>
        <taxon>Eukaryota</taxon>
        <taxon>Fungi</taxon>
        <taxon>Dikarya</taxon>
        <taxon>Ascomycota</taxon>
        <taxon>Pezizomycotina</taxon>
        <taxon>Eurotiomycetes</taxon>
        <taxon>Chaetothyriomycetidae</taxon>
        <taxon>Chaetothyriales</taxon>
        <taxon>Herpotrichiellaceae</taxon>
        <taxon>Capronia</taxon>
    </lineage>
</organism>
<dbReference type="OrthoDB" id="106784at2759"/>
<reference evidence="2 3" key="1">
    <citation type="submission" date="2013-03" db="EMBL/GenBank/DDBJ databases">
        <title>The Genome Sequence of Capronia epimyces CBS 606.96.</title>
        <authorList>
            <consortium name="The Broad Institute Genomics Platform"/>
            <person name="Cuomo C."/>
            <person name="de Hoog S."/>
            <person name="Gorbushina A."/>
            <person name="Walker B."/>
            <person name="Young S.K."/>
            <person name="Zeng Q."/>
            <person name="Gargeya S."/>
            <person name="Fitzgerald M."/>
            <person name="Haas B."/>
            <person name="Abouelleil A."/>
            <person name="Allen A.W."/>
            <person name="Alvarado L."/>
            <person name="Arachchi H.M."/>
            <person name="Berlin A.M."/>
            <person name="Chapman S.B."/>
            <person name="Gainer-Dewar J."/>
            <person name="Goldberg J."/>
            <person name="Griggs A."/>
            <person name="Gujja S."/>
            <person name="Hansen M."/>
            <person name="Howarth C."/>
            <person name="Imamovic A."/>
            <person name="Ireland A."/>
            <person name="Larimer J."/>
            <person name="McCowan C."/>
            <person name="Murphy C."/>
            <person name="Pearson M."/>
            <person name="Poon T.W."/>
            <person name="Priest M."/>
            <person name="Roberts A."/>
            <person name="Saif S."/>
            <person name="Shea T."/>
            <person name="Sisk P."/>
            <person name="Sykes S."/>
            <person name="Wortman J."/>
            <person name="Nusbaum C."/>
            <person name="Birren B."/>
        </authorList>
    </citation>
    <scope>NUCLEOTIDE SEQUENCE [LARGE SCALE GENOMIC DNA]</scope>
    <source>
        <strain evidence="2 3">CBS 606.96</strain>
    </source>
</reference>
<protein>
    <recommendedName>
        <fullName evidence="4">RING-type domain-containing protein</fullName>
    </recommendedName>
</protein>
<dbReference type="Gene3D" id="3.30.40.10">
    <property type="entry name" value="Zinc/RING finger domain, C3HC4 (zinc finger)"/>
    <property type="match status" value="1"/>
</dbReference>
<accession>W9YYB8</accession>
<feature type="compositionally biased region" description="Polar residues" evidence="1">
    <location>
        <begin position="392"/>
        <end position="410"/>
    </location>
</feature>
<feature type="region of interest" description="Disordered" evidence="1">
    <location>
        <begin position="452"/>
        <end position="981"/>
    </location>
</feature>
<dbReference type="GeneID" id="19168373"/>
<dbReference type="Proteomes" id="UP000019478">
    <property type="component" value="Unassembled WGS sequence"/>
</dbReference>
<dbReference type="eggNOG" id="ENOG502QYB8">
    <property type="taxonomic scope" value="Eukaryota"/>
</dbReference>
<evidence type="ECO:0000313" key="2">
    <source>
        <dbReference type="EMBL" id="EXJ87294.1"/>
    </source>
</evidence>
<feature type="compositionally biased region" description="Polar residues" evidence="1">
    <location>
        <begin position="915"/>
        <end position="930"/>
    </location>
</feature>
<evidence type="ECO:0000313" key="3">
    <source>
        <dbReference type="Proteomes" id="UP000019478"/>
    </source>
</evidence>
<feature type="region of interest" description="Disordered" evidence="1">
    <location>
        <begin position="95"/>
        <end position="149"/>
    </location>
</feature>
<proteinExistence type="predicted"/>
<feature type="region of interest" description="Disordered" evidence="1">
    <location>
        <begin position="357"/>
        <end position="426"/>
    </location>
</feature>
<feature type="compositionally biased region" description="Basic and acidic residues" evidence="1">
    <location>
        <begin position="701"/>
        <end position="736"/>
    </location>
</feature>
<dbReference type="RefSeq" id="XP_007732573.1">
    <property type="nucleotide sequence ID" value="XM_007734383.1"/>
</dbReference>
<gene>
    <name evidence="2" type="ORF">A1O3_04253</name>
</gene>
<feature type="compositionally biased region" description="Basic and acidic residues" evidence="1">
    <location>
        <begin position="934"/>
        <end position="963"/>
    </location>
</feature>
<feature type="compositionally biased region" description="Basic and acidic residues" evidence="1">
    <location>
        <begin position="789"/>
        <end position="843"/>
    </location>
</feature>
<evidence type="ECO:0000256" key="1">
    <source>
        <dbReference type="SAM" id="MobiDB-lite"/>
    </source>
</evidence>
<feature type="compositionally biased region" description="Low complexity" evidence="1">
    <location>
        <begin position="379"/>
        <end position="390"/>
    </location>
</feature>
<name>W9YYB8_9EURO</name>
<keyword evidence="3" id="KW-1185">Reference proteome</keyword>
<feature type="compositionally biased region" description="Basic and acidic residues" evidence="1">
    <location>
        <begin position="851"/>
        <end position="880"/>
    </location>
</feature>
<dbReference type="STRING" id="1182542.W9YYB8"/>
<sequence>MAASNLDASLAAIVSTLDWEKVPDKLHCASCHKFNLNAYKSTCCDGYICESCFNNARDVSCPVCDHKPFTSDVCKPNKAMRNTIKAYLKTVEKSRADERAKSITAEETPTQPNMAEDGASKDGQEEEPPATATVVHDQQQPVDAADADGTPAVEVQPSIEDPDPDSLDLDDDVDIQVELEDDHREISTQHMTNAEDTLLDQSMSTTELKANSQDPSNNNPEGMSGMDFSNMMNGFNNMDYNQMMQMMAANGMTGFNPMMGMPMGMNPMSAGMFGGFGGPNGGMNGLNMGMNFNPTQGMFSGWNNGQPNNNMWQNNNANAFSNGMGGDLGSNYGFNMAPNGNFQQSYPNGDFQSGYYGRGYGRGRGRGRGGFGRGRGNFHQYSQYHQQGHQNGFDQRQYDSQASQSQTTETRPNDAAGDQRSKNAWTDTTHEDAEFAPGGQEEVLEALGDDYQKPASGEKQSVEAAVVADDERGSQAKEPEKVDEDQNKTKINDAATLNDVDAVQSKDIDCDAQGADQNKPIPEAYNEDLQGPMPPPSAPLGPSAQYGDHMKDFGFRSRGHGRFPSRGRGMMPMSNGRPASPVKPHTQAPALKGVGVIGAPTGPRAMREPPAPARSASRSAATGFQIMGRASMAPRRSESRDFEPASSSRPPTQEQDEARDRDRSRRPSIQDKHDHGRDEVEKEDEVGYRDKDKRHRRSKQNGHDDYDRETREGSYSRSDSADRRSSRRSRGDKEKSWSSTKLQPSRSRRSREDDAAGDHEMQDYDESVQSNRDRHDGDSRSKHRSSKSSRHDEREREREREPERHRERDRERDKDRDKERDRERDRDRDRDEKHRDRDRDRDRKRSRHDRHHEDDKPHDYDYDYDHDHDHEHGADDQESRHRSRRHKRDHRRDADDGGVSGSASALNGRSHHSRATSTATPSHPQASTSAVPAEVEKDPHTLEREARNRERMLKEQQRREKAAKANASTASSGGGGGSRRITYKYEDELERGLMEGERANTRWR</sequence>
<feature type="compositionally biased region" description="Basic residues" evidence="1">
    <location>
        <begin position="881"/>
        <end position="890"/>
    </location>
</feature>
<dbReference type="HOGENOM" id="CLU_010066_1_0_1"/>
<comment type="caution">
    <text evidence="2">The sequence shown here is derived from an EMBL/GenBank/DDBJ whole genome shotgun (WGS) entry which is preliminary data.</text>
</comment>
<feature type="compositionally biased region" description="Basic and acidic residues" evidence="1">
    <location>
        <begin position="469"/>
        <end position="491"/>
    </location>
</feature>
<feature type="compositionally biased region" description="Low complexity" evidence="1">
    <location>
        <begin position="134"/>
        <end position="148"/>
    </location>
</feature>
<feature type="compositionally biased region" description="Basic and acidic residues" evidence="1">
    <location>
        <begin position="771"/>
        <end position="780"/>
    </location>
</feature>
<feature type="compositionally biased region" description="Basic and acidic residues" evidence="1">
    <location>
        <begin position="750"/>
        <end position="762"/>
    </location>
</feature>
<evidence type="ECO:0008006" key="4">
    <source>
        <dbReference type="Google" id="ProtNLM"/>
    </source>
</evidence>
<dbReference type="InterPro" id="IPR013083">
    <property type="entry name" value="Znf_RING/FYVE/PHD"/>
</dbReference>
<dbReference type="AlphaFoldDB" id="W9YYB8"/>